<keyword evidence="11 18" id="KW-0812">Transmembrane</keyword>
<feature type="transmembrane region" description="Helical" evidence="19">
    <location>
        <begin position="108"/>
        <end position="127"/>
    </location>
</feature>
<keyword evidence="14" id="KW-0443">Lipid metabolism</keyword>
<protein>
    <recommendedName>
        <fullName evidence="7 18">Phosphatidate cytidylyltransferase</fullName>
        <ecNumber evidence="6 18">2.7.7.41</ecNumber>
    </recommendedName>
</protein>
<evidence type="ECO:0000256" key="8">
    <source>
        <dbReference type="ARBA" id="ARBA00022475"/>
    </source>
</evidence>
<evidence type="ECO:0000256" key="4">
    <source>
        <dbReference type="ARBA" id="ARBA00005189"/>
    </source>
</evidence>
<evidence type="ECO:0000256" key="9">
    <source>
        <dbReference type="ARBA" id="ARBA00022516"/>
    </source>
</evidence>
<evidence type="ECO:0000256" key="6">
    <source>
        <dbReference type="ARBA" id="ARBA00012487"/>
    </source>
</evidence>
<evidence type="ECO:0000256" key="15">
    <source>
        <dbReference type="ARBA" id="ARBA00023136"/>
    </source>
</evidence>
<evidence type="ECO:0000256" key="19">
    <source>
        <dbReference type="SAM" id="Phobius"/>
    </source>
</evidence>
<dbReference type="Pfam" id="PF01148">
    <property type="entry name" value="CTP_transf_1"/>
    <property type="match status" value="1"/>
</dbReference>
<dbReference type="EC" id="2.7.7.41" evidence="6 18"/>
<evidence type="ECO:0000256" key="10">
    <source>
        <dbReference type="ARBA" id="ARBA00022679"/>
    </source>
</evidence>
<keyword evidence="16" id="KW-0594">Phospholipid biosynthesis</keyword>
<dbReference type="GO" id="GO:0005886">
    <property type="term" value="C:plasma membrane"/>
    <property type="evidence" value="ECO:0007669"/>
    <property type="project" value="UniProtKB-SubCell"/>
</dbReference>
<gene>
    <name evidence="20" type="ORF">ABHF33_00670</name>
</gene>
<feature type="transmembrane region" description="Helical" evidence="19">
    <location>
        <begin position="56"/>
        <end position="72"/>
    </location>
</feature>
<dbReference type="PANTHER" id="PTHR46382">
    <property type="entry name" value="PHOSPHATIDATE CYTIDYLYLTRANSFERASE"/>
    <property type="match status" value="1"/>
</dbReference>
<dbReference type="PROSITE" id="PS01315">
    <property type="entry name" value="CDS"/>
    <property type="match status" value="1"/>
</dbReference>
<proteinExistence type="inferred from homology"/>
<dbReference type="RefSeq" id="WP_348945158.1">
    <property type="nucleotide sequence ID" value="NZ_CP157355.1"/>
</dbReference>
<comment type="pathway">
    <text evidence="3 18">Phospholipid metabolism; CDP-diacylglycerol biosynthesis; CDP-diacylglycerol from sn-glycerol 3-phosphate: step 3/3.</text>
</comment>
<feature type="transmembrane region" description="Helical" evidence="19">
    <location>
        <begin position="173"/>
        <end position="193"/>
    </location>
</feature>
<comment type="catalytic activity">
    <reaction evidence="1 18">
        <text>a 1,2-diacyl-sn-glycero-3-phosphate + CTP + H(+) = a CDP-1,2-diacyl-sn-glycerol + diphosphate</text>
        <dbReference type="Rhea" id="RHEA:16229"/>
        <dbReference type="ChEBI" id="CHEBI:15378"/>
        <dbReference type="ChEBI" id="CHEBI:33019"/>
        <dbReference type="ChEBI" id="CHEBI:37563"/>
        <dbReference type="ChEBI" id="CHEBI:58332"/>
        <dbReference type="ChEBI" id="CHEBI:58608"/>
        <dbReference type="EC" id="2.7.7.41"/>
    </reaction>
</comment>
<dbReference type="KEGG" id="cmav:ABHF33_00670"/>
<evidence type="ECO:0000256" key="3">
    <source>
        <dbReference type="ARBA" id="ARBA00005119"/>
    </source>
</evidence>
<feature type="transmembrane region" description="Helical" evidence="19">
    <location>
        <begin position="205"/>
        <end position="225"/>
    </location>
</feature>
<dbReference type="InterPro" id="IPR000374">
    <property type="entry name" value="PC_trans"/>
</dbReference>
<comment type="similarity">
    <text evidence="5 18">Belongs to the CDS family.</text>
</comment>
<comment type="subcellular location">
    <subcellularLocation>
        <location evidence="2">Cell membrane</location>
        <topology evidence="2">Multi-pass membrane protein</topology>
    </subcellularLocation>
</comment>
<evidence type="ECO:0000256" key="18">
    <source>
        <dbReference type="RuleBase" id="RU003938"/>
    </source>
</evidence>
<dbReference type="GO" id="GO:0004605">
    <property type="term" value="F:phosphatidate cytidylyltransferase activity"/>
    <property type="evidence" value="ECO:0007669"/>
    <property type="project" value="UniProtKB-EC"/>
</dbReference>
<evidence type="ECO:0000256" key="2">
    <source>
        <dbReference type="ARBA" id="ARBA00004651"/>
    </source>
</evidence>
<keyword evidence="15 19" id="KW-0472">Membrane</keyword>
<keyword evidence="8" id="KW-1003">Cell membrane</keyword>
<accession>A0AAU7FA73</accession>
<dbReference type="EMBL" id="CP157355">
    <property type="protein sequence ID" value="XBM00829.1"/>
    <property type="molecule type" value="Genomic_DNA"/>
</dbReference>
<evidence type="ECO:0000256" key="1">
    <source>
        <dbReference type="ARBA" id="ARBA00001698"/>
    </source>
</evidence>
<evidence type="ECO:0000256" key="16">
    <source>
        <dbReference type="ARBA" id="ARBA00023209"/>
    </source>
</evidence>
<reference evidence="20" key="1">
    <citation type="submission" date="2024-05" db="EMBL/GenBank/DDBJ databases">
        <authorList>
            <person name="Yang L."/>
            <person name="Pan L."/>
        </authorList>
    </citation>
    <scope>NUCLEOTIDE SEQUENCE</scope>
    <source>
        <strain evidence="20">FCG-7</strain>
    </source>
</reference>
<feature type="transmembrane region" description="Helical" evidence="19">
    <location>
        <begin position="78"/>
        <end position="96"/>
    </location>
</feature>
<keyword evidence="10 18" id="KW-0808">Transferase</keyword>
<feature type="transmembrane region" description="Helical" evidence="19">
    <location>
        <begin position="28"/>
        <end position="44"/>
    </location>
</feature>
<dbReference type="GO" id="GO:0016024">
    <property type="term" value="P:CDP-diacylglycerol biosynthetic process"/>
    <property type="evidence" value="ECO:0007669"/>
    <property type="project" value="TreeGrafter"/>
</dbReference>
<name>A0AAU7FA73_9NEIS</name>
<evidence type="ECO:0000256" key="7">
    <source>
        <dbReference type="ARBA" id="ARBA00019373"/>
    </source>
</evidence>
<evidence type="ECO:0000256" key="11">
    <source>
        <dbReference type="ARBA" id="ARBA00022692"/>
    </source>
</evidence>
<evidence type="ECO:0000256" key="14">
    <source>
        <dbReference type="ARBA" id="ARBA00023098"/>
    </source>
</evidence>
<dbReference type="AlphaFoldDB" id="A0AAU7FA73"/>
<keyword evidence="13 19" id="KW-1133">Transmembrane helix</keyword>
<dbReference type="PANTHER" id="PTHR46382:SF1">
    <property type="entry name" value="PHOSPHATIDATE CYTIDYLYLTRANSFERASE"/>
    <property type="match status" value="1"/>
</dbReference>
<keyword evidence="9" id="KW-0444">Lipid biosynthesis</keyword>
<feature type="transmembrane region" description="Helical" evidence="19">
    <location>
        <begin position="133"/>
        <end position="152"/>
    </location>
</feature>
<evidence type="ECO:0000256" key="17">
    <source>
        <dbReference type="ARBA" id="ARBA00023264"/>
    </source>
</evidence>
<evidence type="ECO:0000256" key="13">
    <source>
        <dbReference type="ARBA" id="ARBA00022989"/>
    </source>
</evidence>
<sequence length="271" mass="29538">MLKTRIITACVLLPVVLAALFFLPKNLWILFCASLLGFAAWEWQRLASMSGWLAKVYPVLVPSVFLLSWYGLPLESKIALLLVSALFWVLMVPLWLKQKWVLSRAGNMNALLGLAILVPAALAMVVLHPDGTTLLAVMMVAWVADTFAYFSGKTFGKNKLAPTISPGKSWEGVYGGTLAVIIYIQLLPKPFALLGEVFPSPVAQAVLWLLIALLLTAVSVMGDLLESLFKRQVNLKDSSNLLPGHGGVLDRIDSLLAILPVSAVIYLSQLI</sequence>
<evidence type="ECO:0000256" key="5">
    <source>
        <dbReference type="ARBA" id="ARBA00010185"/>
    </source>
</evidence>
<keyword evidence="17" id="KW-1208">Phospholipid metabolism</keyword>
<organism evidence="20">
    <name type="scientific">Chitinibacter mangrovi</name>
    <dbReference type="NCBI Taxonomy" id="3153927"/>
    <lineage>
        <taxon>Bacteria</taxon>
        <taxon>Pseudomonadati</taxon>
        <taxon>Pseudomonadota</taxon>
        <taxon>Betaproteobacteria</taxon>
        <taxon>Neisseriales</taxon>
        <taxon>Chitinibacteraceae</taxon>
        <taxon>Chitinibacter</taxon>
    </lineage>
</organism>
<evidence type="ECO:0000256" key="12">
    <source>
        <dbReference type="ARBA" id="ARBA00022695"/>
    </source>
</evidence>
<evidence type="ECO:0000313" key="20">
    <source>
        <dbReference type="EMBL" id="XBM00829.1"/>
    </source>
</evidence>
<comment type="pathway">
    <text evidence="4">Lipid metabolism.</text>
</comment>
<keyword evidence="12 18" id="KW-0548">Nucleotidyltransferase</keyword>